<dbReference type="InterPro" id="IPR012337">
    <property type="entry name" value="RNaseH-like_sf"/>
</dbReference>
<dbReference type="GeneID" id="105180037"/>
<dbReference type="InterPro" id="IPR021109">
    <property type="entry name" value="Peptidase_aspartic_dom_sf"/>
</dbReference>
<evidence type="ECO:0000256" key="5">
    <source>
        <dbReference type="ARBA" id="ARBA00023172"/>
    </source>
</evidence>
<name>A0A6I9UJC3_SESIN</name>
<dbReference type="PROSITE" id="PS50878">
    <property type="entry name" value="RT_POL"/>
    <property type="match status" value="1"/>
</dbReference>
<dbReference type="KEGG" id="sind:105180037"/>
<dbReference type="PANTHER" id="PTHR37984:SF5">
    <property type="entry name" value="PROTEIN NYNRIN-LIKE"/>
    <property type="match status" value="1"/>
</dbReference>
<dbReference type="Gene3D" id="3.30.420.10">
    <property type="entry name" value="Ribonuclease H-like superfamily/Ribonuclease H"/>
    <property type="match status" value="1"/>
</dbReference>
<dbReference type="AlphaFoldDB" id="A0A6I9UJC3"/>
<dbReference type="Proteomes" id="UP000504604">
    <property type="component" value="Unplaced"/>
</dbReference>
<accession>A0A6I9UJC3</accession>
<dbReference type="Gene3D" id="3.10.10.10">
    <property type="entry name" value="HIV Type 1 Reverse Transcriptase, subunit A, domain 1"/>
    <property type="match status" value="1"/>
</dbReference>
<dbReference type="CDD" id="cd01647">
    <property type="entry name" value="RT_LTR"/>
    <property type="match status" value="1"/>
</dbReference>
<gene>
    <name evidence="12" type="primary">LOC105180037</name>
</gene>
<keyword evidence="6" id="KW-0511">Multifunctional enzyme</keyword>
<dbReference type="Gene3D" id="3.30.70.270">
    <property type="match status" value="2"/>
</dbReference>
<dbReference type="InterPro" id="IPR002156">
    <property type="entry name" value="RNaseH_domain"/>
</dbReference>
<dbReference type="InterPro" id="IPR050951">
    <property type="entry name" value="Retrovirus_Pol_polyprotein"/>
</dbReference>
<feature type="compositionally biased region" description="Polar residues" evidence="8">
    <location>
        <begin position="206"/>
        <end position="222"/>
    </location>
</feature>
<dbReference type="GO" id="GO:0016779">
    <property type="term" value="F:nucleotidyltransferase activity"/>
    <property type="evidence" value="ECO:0007669"/>
    <property type="project" value="UniProtKB-KW"/>
</dbReference>
<dbReference type="Pfam" id="PF13456">
    <property type="entry name" value="RVT_3"/>
    <property type="match status" value="1"/>
</dbReference>
<dbReference type="GO" id="GO:0006310">
    <property type="term" value="P:DNA recombination"/>
    <property type="evidence" value="ECO:0007669"/>
    <property type="project" value="UniProtKB-KW"/>
</dbReference>
<keyword evidence="5" id="KW-0233">DNA recombination</keyword>
<feature type="compositionally biased region" description="Basic and acidic residues" evidence="8">
    <location>
        <begin position="1"/>
        <end position="17"/>
    </location>
</feature>
<organism evidence="11 12">
    <name type="scientific">Sesamum indicum</name>
    <name type="common">Oriental sesame</name>
    <name type="synonym">Sesamum orientale</name>
    <dbReference type="NCBI Taxonomy" id="4182"/>
    <lineage>
        <taxon>Eukaryota</taxon>
        <taxon>Viridiplantae</taxon>
        <taxon>Streptophyta</taxon>
        <taxon>Embryophyta</taxon>
        <taxon>Tracheophyta</taxon>
        <taxon>Spermatophyta</taxon>
        <taxon>Magnoliopsida</taxon>
        <taxon>eudicotyledons</taxon>
        <taxon>Gunneridae</taxon>
        <taxon>Pentapetalae</taxon>
        <taxon>asterids</taxon>
        <taxon>lamiids</taxon>
        <taxon>Lamiales</taxon>
        <taxon>Pedaliaceae</taxon>
        <taxon>Sesamum</taxon>
    </lineage>
</organism>
<evidence type="ECO:0000313" key="11">
    <source>
        <dbReference type="Proteomes" id="UP000504604"/>
    </source>
</evidence>
<evidence type="ECO:0000256" key="8">
    <source>
        <dbReference type="SAM" id="MobiDB-lite"/>
    </source>
</evidence>
<reference evidence="12" key="1">
    <citation type="submission" date="2025-08" db="UniProtKB">
        <authorList>
            <consortium name="RefSeq"/>
        </authorList>
    </citation>
    <scope>IDENTIFICATION</scope>
</reference>
<dbReference type="InterPro" id="IPR041577">
    <property type="entry name" value="RT_RNaseH_2"/>
</dbReference>
<dbReference type="PROSITE" id="PS50879">
    <property type="entry name" value="RNASE_H_1"/>
    <property type="match status" value="1"/>
</dbReference>
<feature type="domain" description="RNase H type-1" evidence="10">
    <location>
        <begin position="951"/>
        <end position="1023"/>
    </location>
</feature>
<dbReference type="CDD" id="cd00303">
    <property type="entry name" value="retropepsin_like"/>
    <property type="match status" value="1"/>
</dbReference>
<evidence type="ECO:0000256" key="7">
    <source>
        <dbReference type="SAM" id="Coils"/>
    </source>
</evidence>
<dbReference type="Pfam" id="PF00078">
    <property type="entry name" value="RVT_1"/>
    <property type="match status" value="1"/>
</dbReference>
<dbReference type="Pfam" id="PF17919">
    <property type="entry name" value="RT_RNaseH_2"/>
    <property type="match status" value="1"/>
</dbReference>
<keyword evidence="4" id="KW-0255">Endonuclease</keyword>
<dbReference type="SUPFAM" id="SSF56672">
    <property type="entry name" value="DNA/RNA polymerases"/>
    <property type="match status" value="1"/>
</dbReference>
<dbReference type="RefSeq" id="XP_011102006.1">
    <property type="nucleotide sequence ID" value="XM_011103704.1"/>
</dbReference>
<keyword evidence="2" id="KW-0548">Nucleotidyltransferase</keyword>
<protein>
    <submittedName>
        <fullName evidence="12">Uncharacterized protein LOC105180037</fullName>
    </submittedName>
</protein>
<keyword evidence="11" id="KW-1185">Reference proteome</keyword>
<evidence type="ECO:0000256" key="3">
    <source>
        <dbReference type="ARBA" id="ARBA00022722"/>
    </source>
</evidence>
<keyword evidence="3" id="KW-0540">Nuclease</keyword>
<dbReference type="InterPro" id="IPR043502">
    <property type="entry name" value="DNA/RNA_pol_sf"/>
</dbReference>
<proteinExistence type="predicted"/>
<dbReference type="PANTHER" id="PTHR37984">
    <property type="entry name" value="PROTEIN CBG26694"/>
    <property type="match status" value="1"/>
</dbReference>
<dbReference type="InterPro" id="IPR036397">
    <property type="entry name" value="RNaseH_sf"/>
</dbReference>
<evidence type="ECO:0000256" key="2">
    <source>
        <dbReference type="ARBA" id="ARBA00022695"/>
    </source>
</evidence>
<dbReference type="InterPro" id="IPR043128">
    <property type="entry name" value="Rev_trsase/Diguanyl_cyclase"/>
</dbReference>
<evidence type="ECO:0000256" key="4">
    <source>
        <dbReference type="ARBA" id="ARBA00022759"/>
    </source>
</evidence>
<dbReference type="Gene3D" id="2.40.70.10">
    <property type="entry name" value="Acid Proteases"/>
    <property type="match status" value="1"/>
</dbReference>
<dbReference type="SUPFAM" id="SSF53098">
    <property type="entry name" value="Ribonuclease H-like"/>
    <property type="match status" value="1"/>
</dbReference>
<feature type="coiled-coil region" evidence="7">
    <location>
        <begin position="78"/>
        <end position="105"/>
    </location>
</feature>
<sequence>MIEEASRKAIEEYERRTTTPLVKETARRQLFENTEPQRESRVQGKQEHRNKRPASSEAGSSSHGRAKRREPVISRAEVESVRKQIESLNKQIDELKKRGEIVAHNKNSPFCNYTPLPMSREKALMMVENADVLKWPRHTRYTPSKKFSNKYCRFHRERGHNTEDCFQLKDEIERLVRQGYFRDRVPQNCKAGRGETRRSRSRNRDQNPGPSRSAQAQPTGDNAPTKGVIYTIAGGSSSGNSNRDRKRCARTMNSSRGREFVLKVEEEEAISFNSSNKPDEAGEMNNPIVIRLDIENFTVHKVLVDSGSSADIIFKRVIDKMGLENIRLEPDRTPLVGFGGSEVASLGMVELPVSMGDEPRWKTTMVKFLVVDTPFAYNVILGKPGLNSFRAVISTYHMKVKFPTDNGVGEVVCDQKEARKCYNLSLKGEPGAKKRKVKEDAEPRPYEAEHLKPSEEYKVVQLTPGKPDKTTKIGASMKEREMAMINFLRENMDVFAWGPSDLTGIDPEVILHRLNVYPTMRPMKQKKRSFGYDKNEIIRKEVDKLLKAGYVSEIQYTDWLSNVVLVPKSSGKWRMCVDFTDLNKACPKDPYPLPRIDVMVDSTAGYEMFSMMDAYQGYHQIHMAGEDRDKTFFITEKGIYCYNMMPFGLNNAGTTYQRLVKRMFGDLLGKTMEVYVDDMLVKSKRLQDHLADLAQAFAIMRSYGMKLNPDKCTFGVGGGKFLGYMISERGIEANPEKIQAIMNLRSPTTIKEVQKLTGKITSLGRFISRSADRSLPFFKVLRKPKNFQWSEECEKALQELKEYLTTPPLLVNPKEGEELFLYLGVSENAVSSILVREDGGQQNPIYYVSKMLQGAELRYTEMERLALAQVVTARKLRPYFQSHKVIMLTNYPLKHIMSRPEASGLLIKWTEELGQYDIEYRPRTAQKAQILADFVIELASDPKLPMVVEGQTSKWMLHVDGASNANSGGAGVWIRGPEGIEIEVAARLSFPVTNNEAEYEALVLGLELASQAGAKDLEVFTDS</sequence>
<evidence type="ECO:0000313" key="12">
    <source>
        <dbReference type="RefSeq" id="XP_011102006.1"/>
    </source>
</evidence>
<dbReference type="InParanoid" id="A0A6I9UJC3"/>
<evidence type="ECO:0000259" key="10">
    <source>
        <dbReference type="PROSITE" id="PS50879"/>
    </source>
</evidence>
<dbReference type="GO" id="GO:0003676">
    <property type="term" value="F:nucleic acid binding"/>
    <property type="evidence" value="ECO:0007669"/>
    <property type="project" value="InterPro"/>
</dbReference>
<keyword evidence="7" id="KW-0175">Coiled coil</keyword>
<feature type="compositionally biased region" description="Basic and acidic residues" evidence="8">
    <location>
        <begin position="24"/>
        <end position="47"/>
    </location>
</feature>
<feature type="compositionally biased region" description="Basic and acidic residues" evidence="8">
    <location>
        <begin position="192"/>
        <end position="205"/>
    </location>
</feature>
<keyword evidence="1" id="KW-0808">Transferase</keyword>
<evidence type="ECO:0000256" key="1">
    <source>
        <dbReference type="ARBA" id="ARBA00022679"/>
    </source>
</evidence>
<dbReference type="InterPro" id="IPR000477">
    <property type="entry name" value="RT_dom"/>
</dbReference>
<feature type="region of interest" description="Disordered" evidence="8">
    <location>
        <begin position="186"/>
        <end position="252"/>
    </location>
</feature>
<evidence type="ECO:0000256" key="6">
    <source>
        <dbReference type="ARBA" id="ARBA00023268"/>
    </source>
</evidence>
<keyword evidence="4" id="KW-0378">Hydrolase</keyword>
<dbReference type="GO" id="GO:0004523">
    <property type="term" value="F:RNA-DNA hybrid ribonuclease activity"/>
    <property type="evidence" value="ECO:0007669"/>
    <property type="project" value="InterPro"/>
</dbReference>
<evidence type="ECO:0000259" key="9">
    <source>
        <dbReference type="PROSITE" id="PS50878"/>
    </source>
</evidence>
<feature type="region of interest" description="Disordered" evidence="8">
    <location>
        <begin position="1"/>
        <end position="77"/>
    </location>
</feature>
<feature type="domain" description="Reverse transcriptase" evidence="9">
    <location>
        <begin position="547"/>
        <end position="726"/>
    </location>
</feature>
<dbReference type="OrthoDB" id="1405932at2759"/>